<comment type="caution">
    <text evidence="2">The sequence shown here is derived from an EMBL/GenBank/DDBJ whole genome shotgun (WGS) entry which is preliminary data.</text>
</comment>
<gene>
    <name evidence="2" type="ORF">Fcan01_11213</name>
</gene>
<dbReference type="Proteomes" id="UP000198287">
    <property type="component" value="Unassembled WGS sequence"/>
</dbReference>
<keyword evidence="1" id="KW-0472">Membrane</keyword>
<evidence type="ECO:0000313" key="3">
    <source>
        <dbReference type="Proteomes" id="UP000198287"/>
    </source>
</evidence>
<dbReference type="AlphaFoldDB" id="A0A226ECF3"/>
<dbReference type="OrthoDB" id="8299208at2759"/>
<feature type="transmembrane region" description="Helical" evidence="1">
    <location>
        <begin position="188"/>
        <end position="209"/>
    </location>
</feature>
<sequence length="216" mass="25078">MESIHEIDFYGDVQIASFYEGNSSRLLAYRRFAKALMGNEGNTQGNRIWKGLHYKWPFDIYSNLSSCGKTAYLDGKENIKKIIPFLIDNKDGVVFMEGTDEDFLLAWNAILVKATHGENFIETRVKFLVASGIYKWWKDWFHNTRPKKLFPYYANWTQPEISALEKLDFASKFFTTLRIWGICCGGCGLYGICEILLHYWVILVVRTILSLVRPMN</sequence>
<evidence type="ECO:0000256" key="1">
    <source>
        <dbReference type="SAM" id="Phobius"/>
    </source>
</evidence>
<protein>
    <submittedName>
        <fullName evidence="2">Uncharacterized protein</fullName>
    </submittedName>
</protein>
<accession>A0A226ECF3</accession>
<keyword evidence="3" id="KW-1185">Reference proteome</keyword>
<keyword evidence="1" id="KW-0812">Transmembrane</keyword>
<organism evidence="2 3">
    <name type="scientific">Folsomia candida</name>
    <name type="common">Springtail</name>
    <dbReference type="NCBI Taxonomy" id="158441"/>
    <lineage>
        <taxon>Eukaryota</taxon>
        <taxon>Metazoa</taxon>
        <taxon>Ecdysozoa</taxon>
        <taxon>Arthropoda</taxon>
        <taxon>Hexapoda</taxon>
        <taxon>Collembola</taxon>
        <taxon>Entomobryomorpha</taxon>
        <taxon>Isotomoidea</taxon>
        <taxon>Isotomidae</taxon>
        <taxon>Proisotominae</taxon>
        <taxon>Folsomia</taxon>
    </lineage>
</organism>
<reference evidence="2 3" key="1">
    <citation type="submission" date="2015-12" db="EMBL/GenBank/DDBJ databases">
        <title>The genome of Folsomia candida.</title>
        <authorList>
            <person name="Faddeeva A."/>
            <person name="Derks M.F."/>
            <person name="Anvar Y."/>
            <person name="Smit S."/>
            <person name="Van Straalen N."/>
            <person name="Roelofs D."/>
        </authorList>
    </citation>
    <scope>NUCLEOTIDE SEQUENCE [LARGE SCALE GENOMIC DNA]</scope>
    <source>
        <strain evidence="2 3">VU population</strain>
        <tissue evidence="2">Whole body</tissue>
    </source>
</reference>
<dbReference type="EMBL" id="LNIX01000005">
    <property type="protein sequence ID" value="OXA54717.1"/>
    <property type="molecule type" value="Genomic_DNA"/>
</dbReference>
<name>A0A226ECF3_FOLCA</name>
<evidence type="ECO:0000313" key="2">
    <source>
        <dbReference type="EMBL" id="OXA54717.1"/>
    </source>
</evidence>
<keyword evidence="1" id="KW-1133">Transmembrane helix</keyword>
<proteinExistence type="predicted"/>